<dbReference type="KEGG" id="psyt:DSAG12_03079"/>
<dbReference type="AlphaFoldDB" id="A0A5B9DEH7"/>
<dbReference type="GeneID" id="41331050"/>
<keyword evidence="2" id="KW-1185">Reference proteome</keyword>
<name>A0A5B9DEH7_9ARCH</name>
<dbReference type="EMBL" id="CP042905">
    <property type="protein sequence ID" value="QEE17247.1"/>
    <property type="molecule type" value="Genomic_DNA"/>
</dbReference>
<evidence type="ECO:0000313" key="1">
    <source>
        <dbReference type="EMBL" id="QEE17247.1"/>
    </source>
</evidence>
<dbReference type="RefSeq" id="WP_147664148.1">
    <property type="nucleotide sequence ID" value="NZ_CP042905.2"/>
</dbReference>
<sequence length="226" mass="26404">MQKKKNKSTANPIPRDILISLLKQYWSKTYIQDATFSFLRNISNDFIEDIEKKSSSKKDKLLIEMIKVLKGEQSHKALEALTNALIKVDNWKPSKDPNSNTVFAEEILLLIKDLDQSGIDILLDALIDDSDFDNRLTKINENPNNSDRLLLERSLSNKDLLNSFKVLKNRRLKEEIIKNGYYALDKITERLKFYQTGRVYEKLITIYKLLEEKYSIQKKTGFRILL</sequence>
<reference evidence="1 2" key="2">
    <citation type="journal article" date="2024" name="Int. J. Syst. Evol. Microbiol.">
        <title>Promethearchaeum syntrophicum gen. nov., sp. nov., an anaerobic, obligately syntrophic archaeon, the first isolate of the lineage 'Asgard' archaea, and proposal of the new archaeal phylum Promethearchaeota phyl. nov. and kingdom Promethearchaeati regn. nov.</title>
        <authorList>
            <person name="Imachi H."/>
            <person name="Nobu M.K."/>
            <person name="Kato S."/>
            <person name="Takaki Y."/>
            <person name="Miyazaki M."/>
            <person name="Miyata M."/>
            <person name="Ogawara M."/>
            <person name="Saito Y."/>
            <person name="Sakai S."/>
            <person name="Tahara Y.O."/>
            <person name="Takano Y."/>
            <person name="Tasumi E."/>
            <person name="Uematsu K."/>
            <person name="Yoshimura T."/>
            <person name="Itoh T."/>
            <person name="Ohkuma M."/>
            <person name="Takai K."/>
        </authorList>
    </citation>
    <scope>NUCLEOTIDE SEQUENCE [LARGE SCALE GENOMIC DNA]</scope>
    <source>
        <strain evidence="1 2">MK-D1</strain>
    </source>
</reference>
<protein>
    <submittedName>
        <fullName evidence="1">Uncharacterized protein</fullName>
    </submittedName>
</protein>
<dbReference type="Proteomes" id="UP000321408">
    <property type="component" value="Chromosome"/>
</dbReference>
<accession>A0A5B9DEH7</accession>
<reference evidence="1 2" key="1">
    <citation type="journal article" date="2020" name="Nature">
        <title>Isolation of an archaeon at the prokaryote-eukaryote interface.</title>
        <authorList>
            <person name="Imachi H."/>
            <person name="Nobu M.K."/>
            <person name="Nakahara N."/>
            <person name="Morono Y."/>
            <person name="Ogawara M."/>
            <person name="Takaki Y."/>
            <person name="Takano Y."/>
            <person name="Uematsu K."/>
            <person name="Ikuta T."/>
            <person name="Ito M."/>
            <person name="Matsui Y."/>
            <person name="Miyazaki M."/>
            <person name="Murata K."/>
            <person name="Saito Y."/>
            <person name="Sakai S."/>
            <person name="Song C."/>
            <person name="Tasumi E."/>
            <person name="Yamanaka Y."/>
            <person name="Yamaguchi T."/>
            <person name="Kamagata Y."/>
            <person name="Tamaki H."/>
            <person name="Takai K."/>
        </authorList>
    </citation>
    <scope>NUCLEOTIDE SEQUENCE [LARGE SCALE GENOMIC DNA]</scope>
    <source>
        <strain evidence="1 2">MK-D1</strain>
    </source>
</reference>
<gene>
    <name evidence="1" type="ORF">DSAG12_03079</name>
</gene>
<organism evidence="1 2">
    <name type="scientific">Promethearchaeum syntrophicum</name>
    <dbReference type="NCBI Taxonomy" id="2594042"/>
    <lineage>
        <taxon>Archaea</taxon>
        <taxon>Promethearchaeati</taxon>
        <taxon>Promethearchaeota</taxon>
        <taxon>Promethearchaeia</taxon>
        <taxon>Promethearchaeales</taxon>
        <taxon>Promethearchaeaceae</taxon>
        <taxon>Promethearchaeum</taxon>
    </lineage>
</organism>
<evidence type="ECO:0000313" key="2">
    <source>
        <dbReference type="Proteomes" id="UP000321408"/>
    </source>
</evidence>
<proteinExistence type="predicted"/>